<dbReference type="InterPro" id="IPR002318">
    <property type="entry name" value="Ala-tRNA-lgiase_IIc"/>
</dbReference>
<dbReference type="GO" id="GO:0000049">
    <property type="term" value="F:tRNA binding"/>
    <property type="evidence" value="ECO:0007669"/>
    <property type="project" value="UniProtKB-KW"/>
</dbReference>
<feature type="domain" description="Alanyl-transfer RNA synthetases family profile" evidence="10">
    <location>
        <begin position="1"/>
        <end position="671"/>
    </location>
</feature>
<keyword evidence="3 9" id="KW-0436">Ligase</keyword>
<feature type="binding site" evidence="9">
    <location>
        <position position="534"/>
    </location>
    <ligand>
        <name>Zn(2+)</name>
        <dbReference type="ChEBI" id="CHEBI:29105"/>
    </ligand>
</feature>
<feature type="binding site" evidence="9">
    <location>
        <position position="530"/>
    </location>
    <ligand>
        <name>Zn(2+)</name>
        <dbReference type="ChEBI" id="CHEBI:29105"/>
    </ligand>
</feature>
<keyword evidence="2 9" id="KW-0820">tRNA-binding</keyword>
<keyword evidence="6 9" id="KW-0694">RNA-binding</keyword>
<feature type="binding site" evidence="9">
    <location>
        <position position="637"/>
    </location>
    <ligand>
        <name>Zn(2+)</name>
        <dbReference type="ChEBI" id="CHEBI:29105"/>
    </ligand>
</feature>
<comment type="catalytic activity">
    <reaction evidence="9">
        <text>tRNA(Ala) + L-alanine + ATP = L-alanyl-tRNA(Ala) + AMP + diphosphate</text>
        <dbReference type="Rhea" id="RHEA:12540"/>
        <dbReference type="Rhea" id="RHEA-COMP:9657"/>
        <dbReference type="Rhea" id="RHEA-COMP:9923"/>
        <dbReference type="ChEBI" id="CHEBI:30616"/>
        <dbReference type="ChEBI" id="CHEBI:33019"/>
        <dbReference type="ChEBI" id="CHEBI:57972"/>
        <dbReference type="ChEBI" id="CHEBI:78442"/>
        <dbReference type="ChEBI" id="CHEBI:78497"/>
        <dbReference type="ChEBI" id="CHEBI:456215"/>
        <dbReference type="EC" id="6.1.1.7"/>
    </reaction>
</comment>
<reference evidence="11 12" key="1">
    <citation type="journal article" date="2016" name="Nat. Commun.">
        <title>Thousands of microbial genomes shed light on interconnected biogeochemical processes in an aquifer system.</title>
        <authorList>
            <person name="Anantharaman K."/>
            <person name="Brown C.T."/>
            <person name="Hug L.A."/>
            <person name="Sharon I."/>
            <person name="Castelle C.J."/>
            <person name="Probst A.J."/>
            <person name="Thomas B.C."/>
            <person name="Singh A."/>
            <person name="Wilkins M.J."/>
            <person name="Karaoz U."/>
            <person name="Brodie E.L."/>
            <person name="Williams K.H."/>
            <person name="Hubbard S.S."/>
            <person name="Banfield J.F."/>
        </authorList>
    </citation>
    <scope>NUCLEOTIDE SEQUENCE [LARGE SCALE GENOMIC DNA]</scope>
</reference>
<comment type="similarity">
    <text evidence="1 9">Belongs to the class-II aminoacyl-tRNA synthetase family.</text>
</comment>
<organism evidence="11 12">
    <name type="scientific">Candidatus Wildermuthbacteria bacterium RIFCSPHIGHO2_01_FULL_49_22b</name>
    <dbReference type="NCBI Taxonomy" id="1802448"/>
    <lineage>
        <taxon>Bacteria</taxon>
        <taxon>Candidatus Wildermuthiibacteriota</taxon>
    </lineage>
</organism>
<dbReference type="GO" id="GO:0008270">
    <property type="term" value="F:zinc ion binding"/>
    <property type="evidence" value="ECO:0007669"/>
    <property type="project" value="UniProtKB-UniRule"/>
</dbReference>
<dbReference type="InterPro" id="IPR023033">
    <property type="entry name" value="Ala_tRNA_ligase_euk/bac"/>
</dbReference>
<name>A0A1G2QXH7_9BACT</name>
<dbReference type="InterPro" id="IPR045864">
    <property type="entry name" value="aa-tRNA-synth_II/BPL/LPL"/>
</dbReference>
<keyword evidence="9" id="KW-0862">Zinc</keyword>
<keyword evidence="9" id="KW-0479">Metal-binding</keyword>
<evidence type="ECO:0000256" key="6">
    <source>
        <dbReference type="ARBA" id="ARBA00022884"/>
    </source>
</evidence>
<dbReference type="SMART" id="SM00863">
    <property type="entry name" value="tRNA_SAD"/>
    <property type="match status" value="1"/>
</dbReference>
<evidence type="ECO:0000256" key="4">
    <source>
        <dbReference type="ARBA" id="ARBA00022741"/>
    </source>
</evidence>
<dbReference type="InterPro" id="IPR018163">
    <property type="entry name" value="Thr/Ala-tRNA-synth_IIc_edit"/>
</dbReference>
<dbReference type="EC" id="6.1.1.7" evidence="9"/>
<dbReference type="SUPFAM" id="SSF101353">
    <property type="entry name" value="Putative anticodon-binding domain of alanyl-tRNA synthetase (AlaRS)"/>
    <property type="match status" value="1"/>
</dbReference>
<dbReference type="STRING" id="1802448.A2672_01535"/>
<dbReference type="GO" id="GO:0004813">
    <property type="term" value="F:alanine-tRNA ligase activity"/>
    <property type="evidence" value="ECO:0007669"/>
    <property type="project" value="UniProtKB-UniRule"/>
</dbReference>
<dbReference type="GO" id="GO:0006419">
    <property type="term" value="P:alanyl-tRNA aminoacylation"/>
    <property type="evidence" value="ECO:0007669"/>
    <property type="project" value="UniProtKB-UniRule"/>
</dbReference>
<comment type="caution">
    <text evidence="11">The sequence shown here is derived from an EMBL/GenBank/DDBJ whole genome shotgun (WGS) entry which is preliminary data.</text>
</comment>
<dbReference type="SUPFAM" id="SSF55186">
    <property type="entry name" value="ThrRS/AlaRS common domain"/>
    <property type="match status" value="1"/>
</dbReference>
<protein>
    <recommendedName>
        <fullName evidence="9">Alanine--tRNA ligase</fullName>
        <ecNumber evidence="9">6.1.1.7</ecNumber>
    </recommendedName>
    <alternativeName>
        <fullName evidence="9">Alanyl-tRNA synthetase</fullName>
        <shortName evidence="9">AlaRS</shortName>
    </alternativeName>
</protein>
<dbReference type="PANTHER" id="PTHR11777">
    <property type="entry name" value="ALANYL-TRNA SYNTHETASE"/>
    <property type="match status" value="1"/>
</dbReference>
<dbReference type="GO" id="GO:0005524">
    <property type="term" value="F:ATP binding"/>
    <property type="evidence" value="ECO:0007669"/>
    <property type="project" value="UniProtKB-UniRule"/>
</dbReference>
<dbReference type="HAMAP" id="MF_00036_B">
    <property type="entry name" value="Ala_tRNA_synth_B"/>
    <property type="match status" value="1"/>
</dbReference>
<dbReference type="Pfam" id="PF07973">
    <property type="entry name" value="tRNA_SAD"/>
    <property type="match status" value="1"/>
</dbReference>
<comment type="domain">
    <text evidence="9">Consists of three domains; the N-terminal catalytic domain, the editing domain and the C-terminal C-Ala domain. The editing domain removes incorrectly charged amino acids, while the C-Ala domain, along with tRNA(Ala), serves as a bridge to cooperatively bring together the editing and aminoacylation centers thus stimulating deacylation of misacylated tRNAs.</text>
</comment>
<gene>
    <name evidence="9" type="primary">alaS</name>
    <name evidence="11" type="ORF">A2672_01535</name>
</gene>
<proteinExistence type="inferred from homology"/>
<evidence type="ECO:0000259" key="10">
    <source>
        <dbReference type="PROSITE" id="PS50860"/>
    </source>
</evidence>
<dbReference type="InterPro" id="IPR050058">
    <property type="entry name" value="Ala-tRNA_ligase"/>
</dbReference>
<comment type="function">
    <text evidence="9">Catalyzes the attachment of alanine to tRNA(Ala) in a two-step reaction: alanine is first activated by ATP to form Ala-AMP and then transferred to the acceptor end of tRNA(Ala). Also edits incorrectly charged Ser-tRNA(Ala) and Gly-tRNA(Ala) via its editing domain.</text>
</comment>
<dbReference type="PRINTS" id="PR00980">
    <property type="entry name" value="TRNASYNTHALA"/>
</dbReference>
<evidence type="ECO:0000256" key="5">
    <source>
        <dbReference type="ARBA" id="ARBA00022840"/>
    </source>
</evidence>
<dbReference type="PANTHER" id="PTHR11777:SF9">
    <property type="entry name" value="ALANINE--TRNA LIGASE, CYTOPLASMIC"/>
    <property type="match status" value="1"/>
</dbReference>
<dbReference type="PROSITE" id="PS50860">
    <property type="entry name" value="AA_TRNA_LIGASE_II_ALA"/>
    <property type="match status" value="1"/>
</dbReference>
<comment type="cofactor">
    <cofactor evidence="9">
        <name>Zn(2+)</name>
        <dbReference type="ChEBI" id="CHEBI:29105"/>
    </cofactor>
    <text evidence="9">Binds 1 zinc ion per subunit.</text>
</comment>
<dbReference type="CDD" id="cd00673">
    <property type="entry name" value="AlaRS_core"/>
    <property type="match status" value="1"/>
</dbReference>
<dbReference type="GO" id="GO:0005829">
    <property type="term" value="C:cytosol"/>
    <property type="evidence" value="ECO:0007669"/>
    <property type="project" value="TreeGrafter"/>
</dbReference>
<accession>A0A1G2QXH7</accession>
<dbReference type="Proteomes" id="UP000178065">
    <property type="component" value="Unassembled WGS sequence"/>
</dbReference>
<keyword evidence="5 9" id="KW-0067">ATP-binding</keyword>
<dbReference type="InterPro" id="IPR018164">
    <property type="entry name" value="Ala-tRNA-synth_IIc_N"/>
</dbReference>
<dbReference type="Gene3D" id="3.30.54.20">
    <property type="match status" value="1"/>
</dbReference>
<keyword evidence="4 9" id="KW-0547">Nucleotide-binding</keyword>
<dbReference type="SUPFAM" id="SSF55681">
    <property type="entry name" value="Class II aaRS and biotin synthetases"/>
    <property type="match status" value="1"/>
</dbReference>
<keyword evidence="7 9" id="KW-0648">Protein biosynthesis</keyword>
<evidence type="ECO:0000313" key="12">
    <source>
        <dbReference type="Proteomes" id="UP000178065"/>
    </source>
</evidence>
<evidence type="ECO:0000313" key="11">
    <source>
        <dbReference type="EMBL" id="OHA64849.1"/>
    </source>
</evidence>
<evidence type="ECO:0000256" key="7">
    <source>
        <dbReference type="ARBA" id="ARBA00022917"/>
    </source>
</evidence>
<dbReference type="AlphaFoldDB" id="A0A1G2QXH7"/>
<dbReference type="Gene3D" id="3.30.980.10">
    <property type="entry name" value="Threonyl-trna Synthetase, Chain A, domain 2"/>
    <property type="match status" value="1"/>
</dbReference>
<feature type="binding site" evidence="9">
    <location>
        <position position="641"/>
    </location>
    <ligand>
        <name>Zn(2+)</name>
        <dbReference type="ChEBI" id="CHEBI:29105"/>
    </ligand>
</feature>
<dbReference type="Gene3D" id="3.30.930.10">
    <property type="entry name" value="Bira Bifunctional Protein, Domain 2"/>
    <property type="match status" value="1"/>
</dbReference>
<dbReference type="Pfam" id="PF01411">
    <property type="entry name" value="tRNA-synt_2c"/>
    <property type="match status" value="2"/>
</dbReference>
<dbReference type="EMBL" id="MHTT01000027">
    <property type="protein sequence ID" value="OHA64849.1"/>
    <property type="molecule type" value="Genomic_DNA"/>
</dbReference>
<evidence type="ECO:0000256" key="3">
    <source>
        <dbReference type="ARBA" id="ARBA00022598"/>
    </source>
</evidence>
<evidence type="ECO:0000256" key="8">
    <source>
        <dbReference type="ARBA" id="ARBA00023146"/>
    </source>
</evidence>
<keyword evidence="9" id="KW-0963">Cytoplasm</keyword>
<evidence type="ECO:0000256" key="1">
    <source>
        <dbReference type="ARBA" id="ARBA00008226"/>
    </source>
</evidence>
<comment type="subcellular location">
    <subcellularLocation>
        <location evidence="9">Cytoplasm</location>
    </subcellularLocation>
</comment>
<dbReference type="InterPro" id="IPR018165">
    <property type="entry name" value="Ala-tRNA-synth_IIc_core"/>
</dbReference>
<dbReference type="FunFam" id="3.30.980.10:FF:000004">
    <property type="entry name" value="Alanine--tRNA ligase, cytoplasmic"/>
    <property type="match status" value="1"/>
</dbReference>
<dbReference type="GO" id="GO:0002161">
    <property type="term" value="F:aminoacyl-tRNA deacylase activity"/>
    <property type="evidence" value="ECO:0007669"/>
    <property type="project" value="TreeGrafter"/>
</dbReference>
<evidence type="ECO:0000256" key="2">
    <source>
        <dbReference type="ARBA" id="ARBA00022555"/>
    </source>
</evidence>
<dbReference type="InterPro" id="IPR012947">
    <property type="entry name" value="tRNA_SAD"/>
</dbReference>
<evidence type="ECO:0000256" key="9">
    <source>
        <dbReference type="HAMAP-Rule" id="MF_00036"/>
    </source>
</evidence>
<dbReference type="InterPro" id="IPR018162">
    <property type="entry name" value="Ala-tRNA-ligase_IIc_anticod-bd"/>
</dbReference>
<sequence length="671" mass="75542">MKSNEIREKYLNFFQKRGHSVIPSASLVPENDPTTLFTGSGMQPLIPYLLGQKHPMGSRLANSQKCFRADDIEEVGDNRHTTFFEMLGNWSLGDYFKQEQLAWFFEFLTQELGLSPEKLYVTVFSGDENSGIPKDEESIAIWKRLFAEKGIEAKDVELGTQEAGYEKGMQGGRIFAYDVKKNWWSRAGVPEAMPVGEPGGPDSEVFFDFGTPHDVKFGGTCHPNCDCGRFLEIGNSVFMEYKKKEDGSFEKLVQRNVDFGGGLERITAAVLGNPDVFAIDLFPHIIQEVEKLSEHSYREPASQKSFRVIADHLRAAIFIIGDGIIPSNTERGYFARRLIRRAVRHLNLLGATRRGLTSLVGAVAKTYEESYPNLLQNKENIAAVIRSEEERFKQTLEEGLKKVSKVFKAKTPIAREKFVAFMNREDKNDLLRRAYRDKRGGKKYDIKEAELTAEEIEKATLSGKEAFDMFQSYGLPVDMVLELATESSLLVDLEAYRDEFAKHQKVSRTAAAGRFKGGLADTSYETTKLHTANHLLLAALRKVLGDHVHQRGSNITAERIRLDFSHPQKVTPEELQQVEDLVSQKIQEGLNMVKREMPKEEAQKLGAEMEFGIKYGDVVSVYCAEDDKGNAFSNEFCGGPHVKNTSELGKFKIVKEEAVSAGVRRVRAVLE</sequence>
<keyword evidence="8 9" id="KW-0030">Aminoacyl-tRNA synthetase</keyword>